<evidence type="ECO:0000256" key="4">
    <source>
        <dbReference type="ARBA" id="ARBA00022729"/>
    </source>
</evidence>
<keyword evidence="6" id="KW-1133">Transmembrane helix</keyword>
<evidence type="ECO:0000256" key="1">
    <source>
        <dbReference type="ARBA" id="ARBA00007257"/>
    </source>
</evidence>
<evidence type="ECO:0000256" key="2">
    <source>
        <dbReference type="ARBA" id="ARBA00022512"/>
    </source>
</evidence>
<comment type="similarity">
    <text evidence="1">Belongs to the serine-aspartate repeat-containing protein (SDr) family.</text>
</comment>
<reference evidence="8" key="1">
    <citation type="journal article" date="2021" name="PeerJ">
        <title>Extensive microbial diversity within the chicken gut microbiome revealed by metagenomics and culture.</title>
        <authorList>
            <person name="Gilroy R."/>
            <person name="Ravi A."/>
            <person name="Getino M."/>
            <person name="Pursley I."/>
            <person name="Horton D.L."/>
            <person name="Alikhan N.F."/>
            <person name="Baker D."/>
            <person name="Gharbi K."/>
            <person name="Hall N."/>
            <person name="Watson M."/>
            <person name="Adriaenssens E.M."/>
            <person name="Foster-Nyarko E."/>
            <person name="Jarju S."/>
            <person name="Secka A."/>
            <person name="Antonio M."/>
            <person name="Oren A."/>
            <person name="Chaudhuri R.R."/>
            <person name="La Ragione R."/>
            <person name="Hildebrand F."/>
            <person name="Pallen M.J."/>
        </authorList>
    </citation>
    <scope>NUCLEOTIDE SEQUENCE</scope>
    <source>
        <strain evidence="8">ChiBcec1-1093</strain>
    </source>
</reference>
<gene>
    <name evidence="8" type="ORF">IAA17_05715</name>
</gene>
<organism evidence="8 9">
    <name type="scientific">Candidatus Lachnoclostridium stercorigallinarum</name>
    <dbReference type="NCBI Taxonomy" id="2838634"/>
    <lineage>
        <taxon>Bacteria</taxon>
        <taxon>Bacillati</taxon>
        <taxon>Bacillota</taxon>
        <taxon>Clostridia</taxon>
        <taxon>Lachnospirales</taxon>
        <taxon>Lachnospiraceae</taxon>
    </lineage>
</organism>
<dbReference type="Pfam" id="PF17802">
    <property type="entry name" value="SpaA"/>
    <property type="match status" value="1"/>
</dbReference>
<dbReference type="AlphaFoldDB" id="A0A9D2K5E4"/>
<dbReference type="InterPro" id="IPR019931">
    <property type="entry name" value="LPXTG_anchor"/>
</dbReference>
<keyword evidence="5" id="KW-0572">Peptidoglycan-anchor</keyword>
<proteinExistence type="inferred from homology"/>
<feature type="non-terminal residue" evidence="8">
    <location>
        <position position="1"/>
    </location>
</feature>
<keyword evidence="2" id="KW-0134">Cell wall</keyword>
<evidence type="ECO:0000256" key="6">
    <source>
        <dbReference type="SAM" id="Phobius"/>
    </source>
</evidence>
<protein>
    <submittedName>
        <fullName evidence="8">Isopeptide-forming domain-containing fimbrial protein</fullName>
    </submittedName>
</protein>
<name>A0A9D2K5E4_9FIRM</name>
<evidence type="ECO:0000313" key="9">
    <source>
        <dbReference type="Proteomes" id="UP000824101"/>
    </source>
</evidence>
<dbReference type="InterPro" id="IPR041033">
    <property type="entry name" value="SpaA_PFL_dom_1"/>
</dbReference>
<evidence type="ECO:0000256" key="3">
    <source>
        <dbReference type="ARBA" id="ARBA00022525"/>
    </source>
</evidence>
<keyword evidence="6" id="KW-0812">Transmembrane</keyword>
<keyword evidence="4" id="KW-0732">Signal</keyword>
<dbReference type="Gene3D" id="2.60.40.740">
    <property type="match status" value="1"/>
</dbReference>
<dbReference type="EMBL" id="DXBC01000086">
    <property type="protein sequence ID" value="HIZ79266.1"/>
    <property type="molecule type" value="Genomic_DNA"/>
</dbReference>
<sequence length="252" mass="28107">LSYNSILIKLKFHDVMDEALSLDQDSFAVTVNGETISEDYYEVILNPEDDCTFEVYMDLVQLYKNGIITQEDFGQAKIIVTYTATAKEDIVHGTYYNRAWVEYEKGESEEDTVTVYTYQLEIFKYDQSTNEGLGGAKFQLYQKDENGDIIEGSVRELISGADGYIVVEGLDGGIYYLKETEAPEGYVCSEEEHEVDISGKADAEQIVKVKFANSNIPHTGGTGTRMYTIGGAAIIAAAGILLVVSRRKKEDR</sequence>
<evidence type="ECO:0000313" key="8">
    <source>
        <dbReference type="EMBL" id="HIZ79266.1"/>
    </source>
</evidence>
<dbReference type="NCBIfam" id="TIGR01167">
    <property type="entry name" value="LPXTG_anchor"/>
    <property type="match status" value="1"/>
</dbReference>
<dbReference type="PANTHER" id="PTHR36108:SF13">
    <property type="entry name" value="COLOSSIN-B-RELATED"/>
    <property type="match status" value="1"/>
</dbReference>
<dbReference type="PANTHER" id="PTHR36108">
    <property type="entry name" value="COLOSSIN-B-RELATED"/>
    <property type="match status" value="1"/>
</dbReference>
<evidence type="ECO:0000256" key="5">
    <source>
        <dbReference type="ARBA" id="ARBA00023088"/>
    </source>
</evidence>
<reference evidence="8" key="2">
    <citation type="submission" date="2021-04" db="EMBL/GenBank/DDBJ databases">
        <authorList>
            <person name="Gilroy R."/>
        </authorList>
    </citation>
    <scope>NUCLEOTIDE SEQUENCE</scope>
    <source>
        <strain evidence="8">ChiBcec1-1093</strain>
    </source>
</reference>
<dbReference type="Pfam" id="PF00746">
    <property type="entry name" value="Gram_pos_anchor"/>
    <property type="match status" value="1"/>
</dbReference>
<comment type="caution">
    <text evidence="8">The sequence shown here is derived from an EMBL/GenBank/DDBJ whole genome shotgun (WGS) entry which is preliminary data.</text>
</comment>
<dbReference type="Gene3D" id="2.60.40.10">
    <property type="entry name" value="Immunoglobulins"/>
    <property type="match status" value="1"/>
</dbReference>
<feature type="domain" description="Gram-positive cocci surface proteins LPxTG" evidence="7">
    <location>
        <begin position="216"/>
        <end position="252"/>
    </location>
</feature>
<dbReference type="NCBIfam" id="TIGR04226">
    <property type="entry name" value="RrgB_K2N_iso_D2"/>
    <property type="match status" value="1"/>
</dbReference>
<keyword evidence="6" id="KW-0472">Membrane</keyword>
<dbReference type="SUPFAM" id="SSF49478">
    <property type="entry name" value="Cna protein B-type domain"/>
    <property type="match status" value="1"/>
</dbReference>
<dbReference type="InterPro" id="IPR013783">
    <property type="entry name" value="Ig-like_fold"/>
</dbReference>
<dbReference type="InterPro" id="IPR026466">
    <property type="entry name" value="Fim_isopep_form_D2_dom"/>
</dbReference>
<dbReference type="PROSITE" id="PS50847">
    <property type="entry name" value="GRAM_POS_ANCHORING"/>
    <property type="match status" value="1"/>
</dbReference>
<dbReference type="Proteomes" id="UP000824101">
    <property type="component" value="Unassembled WGS sequence"/>
</dbReference>
<accession>A0A9D2K5E4</accession>
<evidence type="ECO:0000259" key="7">
    <source>
        <dbReference type="PROSITE" id="PS50847"/>
    </source>
</evidence>
<feature type="transmembrane region" description="Helical" evidence="6">
    <location>
        <begin position="226"/>
        <end position="244"/>
    </location>
</feature>
<keyword evidence="3" id="KW-0964">Secreted</keyword>